<dbReference type="AlphaFoldDB" id="C6WP37"/>
<dbReference type="InterPro" id="IPR013249">
    <property type="entry name" value="RNA_pol_sigma70_r4_t2"/>
</dbReference>
<evidence type="ECO:0000256" key="3">
    <source>
        <dbReference type="ARBA" id="ARBA00023082"/>
    </source>
</evidence>
<dbReference type="PANTHER" id="PTHR43133">
    <property type="entry name" value="RNA POLYMERASE ECF-TYPE SIGMA FACTO"/>
    <property type="match status" value="1"/>
</dbReference>
<accession>C6WP37</accession>
<evidence type="ECO:0000256" key="4">
    <source>
        <dbReference type="ARBA" id="ARBA00023163"/>
    </source>
</evidence>
<dbReference type="InterPro" id="IPR014284">
    <property type="entry name" value="RNA_pol_sigma-70_dom"/>
</dbReference>
<dbReference type="Pfam" id="PF04542">
    <property type="entry name" value="Sigma70_r2"/>
    <property type="match status" value="1"/>
</dbReference>
<dbReference type="SUPFAM" id="SSF88946">
    <property type="entry name" value="Sigma2 domain of RNA polymerase sigma factors"/>
    <property type="match status" value="1"/>
</dbReference>
<proteinExistence type="inferred from homology"/>
<evidence type="ECO:0000256" key="2">
    <source>
        <dbReference type="ARBA" id="ARBA00023015"/>
    </source>
</evidence>
<dbReference type="STRING" id="446462.Amir_2773"/>
<keyword evidence="3" id="KW-0731">Sigma factor</keyword>
<sequence length="192" mass="21256">MTTIRVVTTPTPDDEVTRWALRARSGDRNALEQFVRGTQRDVWRFTAHLAGVDVADDLSQETYARALTSLHRFAGRSSARTWLLVIARRVVVDQVRMAQSRPRLSPGADWVREADRRPAATGFEDAVELNLLLDSLDQDRREALVLTQVLGLSYAEAADVAGCPVGTIRSRVARARDDLMRAVDVGEASEVG</sequence>
<dbReference type="EMBL" id="CP001630">
    <property type="protein sequence ID" value="ACU36706.1"/>
    <property type="molecule type" value="Genomic_DNA"/>
</dbReference>
<dbReference type="InterPro" id="IPR039425">
    <property type="entry name" value="RNA_pol_sigma-70-like"/>
</dbReference>
<dbReference type="Pfam" id="PF08281">
    <property type="entry name" value="Sigma70_r4_2"/>
    <property type="match status" value="1"/>
</dbReference>
<evidence type="ECO:0000313" key="8">
    <source>
        <dbReference type="Proteomes" id="UP000002213"/>
    </source>
</evidence>
<dbReference type="NCBIfam" id="TIGR02937">
    <property type="entry name" value="sigma70-ECF"/>
    <property type="match status" value="1"/>
</dbReference>
<dbReference type="Proteomes" id="UP000002213">
    <property type="component" value="Chromosome"/>
</dbReference>
<name>C6WP37_ACTMD</name>
<gene>
    <name evidence="7" type="ordered locus">Amir_2773</name>
</gene>
<keyword evidence="4" id="KW-0804">Transcription</keyword>
<comment type="similarity">
    <text evidence="1">Belongs to the sigma-70 factor family. ECF subfamily.</text>
</comment>
<dbReference type="KEGG" id="ami:Amir_2773"/>
<evidence type="ECO:0000256" key="1">
    <source>
        <dbReference type="ARBA" id="ARBA00010641"/>
    </source>
</evidence>
<dbReference type="GO" id="GO:0016987">
    <property type="term" value="F:sigma factor activity"/>
    <property type="evidence" value="ECO:0007669"/>
    <property type="project" value="UniProtKB-KW"/>
</dbReference>
<keyword evidence="2" id="KW-0805">Transcription regulation</keyword>
<dbReference type="InterPro" id="IPR007627">
    <property type="entry name" value="RNA_pol_sigma70_r2"/>
</dbReference>
<reference evidence="7 8" key="1">
    <citation type="journal article" date="2009" name="Stand. Genomic Sci.">
        <title>Complete genome sequence of Actinosynnema mirum type strain (101).</title>
        <authorList>
            <person name="Land M."/>
            <person name="Lapidus A."/>
            <person name="Mayilraj S."/>
            <person name="Chen F."/>
            <person name="Copeland A."/>
            <person name="Del Rio T.G."/>
            <person name="Nolan M."/>
            <person name="Lucas S."/>
            <person name="Tice H."/>
            <person name="Cheng J.F."/>
            <person name="Chertkov O."/>
            <person name="Bruce D."/>
            <person name="Goodwin L."/>
            <person name="Pitluck S."/>
            <person name="Rohde M."/>
            <person name="Goker M."/>
            <person name="Pati A."/>
            <person name="Ivanova N."/>
            <person name="Mavromatis K."/>
            <person name="Chen A."/>
            <person name="Palaniappan K."/>
            <person name="Hauser L."/>
            <person name="Chang Y.J."/>
            <person name="Jeffries C.C."/>
            <person name="Brettin T."/>
            <person name="Detter J.C."/>
            <person name="Han C."/>
            <person name="Chain P."/>
            <person name="Tindall B.J."/>
            <person name="Bristow J."/>
            <person name="Eisen J.A."/>
            <person name="Markowitz V."/>
            <person name="Hugenholtz P."/>
            <person name="Kyrpides N.C."/>
            <person name="Klenk H.P."/>
        </authorList>
    </citation>
    <scope>NUCLEOTIDE SEQUENCE [LARGE SCALE GENOMIC DNA]</scope>
    <source>
        <strain evidence="8">ATCC 29888 / DSM 43827 / JCM 3225 / NBRC 14064 / NCIMB 13271 / NRRL B-12336 / IMRU 3971 / 101</strain>
    </source>
</reference>
<dbReference type="InterPro" id="IPR036388">
    <property type="entry name" value="WH-like_DNA-bd_sf"/>
</dbReference>
<dbReference type="Gene3D" id="1.10.10.10">
    <property type="entry name" value="Winged helix-like DNA-binding domain superfamily/Winged helix DNA-binding domain"/>
    <property type="match status" value="1"/>
</dbReference>
<dbReference type="Gene3D" id="1.10.1740.10">
    <property type="match status" value="1"/>
</dbReference>
<dbReference type="GO" id="GO:0003677">
    <property type="term" value="F:DNA binding"/>
    <property type="evidence" value="ECO:0007669"/>
    <property type="project" value="InterPro"/>
</dbReference>
<organism evidence="7 8">
    <name type="scientific">Actinosynnema mirum (strain ATCC 29888 / DSM 43827 / JCM 3225 / NBRC 14064 / NCIMB 13271 / NRRL B-12336 / IMRU 3971 / 101)</name>
    <dbReference type="NCBI Taxonomy" id="446462"/>
    <lineage>
        <taxon>Bacteria</taxon>
        <taxon>Bacillati</taxon>
        <taxon>Actinomycetota</taxon>
        <taxon>Actinomycetes</taxon>
        <taxon>Pseudonocardiales</taxon>
        <taxon>Pseudonocardiaceae</taxon>
        <taxon>Actinosynnema</taxon>
    </lineage>
</organism>
<dbReference type="eggNOG" id="COG1595">
    <property type="taxonomic scope" value="Bacteria"/>
</dbReference>
<dbReference type="SUPFAM" id="SSF88659">
    <property type="entry name" value="Sigma3 and sigma4 domains of RNA polymerase sigma factors"/>
    <property type="match status" value="1"/>
</dbReference>
<dbReference type="InterPro" id="IPR013324">
    <property type="entry name" value="RNA_pol_sigma_r3/r4-like"/>
</dbReference>
<feature type="domain" description="RNA polymerase sigma factor 70 region 4 type 2" evidence="6">
    <location>
        <begin position="128"/>
        <end position="178"/>
    </location>
</feature>
<dbReference type="InterPro" id="IPR013325">
    <property type="entry name" value="RNA_pol_sigma_r2"/>
</dbReference>
<dbReference type="GO" id="GO:0006352">
    <property type="term" value="P:DNA-templated transcription initiation"/>
    <property type="evidence" value="ECO:0007669"/>
    <property type="project" value="InterPro"/>
</dbReference>
<dbReference type="CDD" id="cd06171">
    <property type="entry name" value="Sigma70_r4"/>
    <property type="match status" value="1"/>
</dbReference>
<protein>
    <submittedName>
        <fullName evidence="7">RNA polymerase, sigma-24 subunit, ECF subfamily</fullName>
    </submittedName>
</protein>
<dbReference type="PANTHER" id="PTHR43133:SF61">
    <property type="entry name" value="ECF RNA POLYMERASE SIGMA FACTOR SIGC"/>
    <property type="match status" value="1"/>
</dbReference>
<keyword evidence="8" id="KW-1185">Reference proteome</keyword>
<feature type="domain" description="RNA polymerase sigma-70 region 2" evidence="5">
    <location>
        <begin position="35"/>
        <end position="99"/>
    </location>
</feature>
<evidence type="ECO:0000259" key="6">
    <source>
        <dbReference type="Pfam" id="PF08281"/>
    </source>
</evidence>
<evidence type="ECO:0000259" key="5">
    <source>
        <dbReference type="Pfam" id="PF04542"/>
    </source>
</evidence>
<evidence type="ECO:0000313" key="7">
    <source>
        <dbReference type="EMBL" id="ACU36706.1"/>
    </source>
</evidence>
<dbReference type="HOGENOM" id="CLU_047691_3_5_11"/>